<feature type="transmembrane region" description="Helical" evidence="9">
    <location>
        <begin position="898"/>
        <end position="923"/>
    </location>
</feature>
<feature type="region of interest" description="Disordered" evidence="8">
    <location>
        <begin position="518"/>
        <end position="545"/>
    </location>
</feature>
<feature type="transmembrane region" description="Helical" evidence="9">
    <location>
        <begin position="1161"/>
        <end position="1183"/>
    </location>
</feature>
<evidence type="ECO:0000256" key="8">
    <source>
        <dbReference type="SAM" id="MobiDB-lite"/>
    </source>
</evidence>
<protein>
    <recommendedName>
        <fullName evidence="10">Ion transport domain-containing protein</fullName>
    </recommendedName>
</protein>
<evidence type="ECO:0000256" key="3">
    <source>
        <dbReference type="ARBA" id="ARBA00022692"/>
    </source>
</evidence>
<accession>A0A2K3DXC0</accession>
<evidence type="ECO:0000313" key="11">
    <source>
        <dbReference type="EMBL" id="PNW85180.1"/>
    </source>
</evidence>
<feature type="transmembrane region" description="Helical" evidence="9">
    <location>
        <begin position="1015"/>
        <end position="1038"/>
    </location>
</feature>
<evidence type="ECO:0000313" key="12">
    <source>
        <dbReference type="Proteomes" id="UP000006906"/>
    </source>
</evidence>
<dbReference type="OrthoDB" id="537858at2759"/>
<dbReference type="Gramene" id="PNW85180">
    <property type="protein sequence ID" value="PNW85180"/>
    <property type="gene ID" value="CHLRE_03g175050v5"/>
</dbReference>
<feature type="transmembrane region" description="Helical" evidence="9">
    <location>
        <begin position="865"/>
        <end position="886"/>
    </location>
</feature>
<feature type="transmembrane region" description="Helical" evidence="9">
    <location>
        <begin position="755"/>
        <end position="780"/>
    </location>
</feature>
<evidence type="ECO:0000256" key="5">
    <source>
        <dbReference type="ARBA" id="ARBA00023065"/>
    </source>
</evidence>
<dbReference type="Pfam" id="PF00520">
    <property type="entry name" value="Ion_trans"/>
    <property type="match status" value="1"/>
</dbReference>
<feature type="region of interest" description="Disordered" evidence="8">
    <location>
        <begin position="1"/>
        <end position="22"/>
    </location>
</feature>
<dbReference type="GO" id="GO:0070679">
    <property type="term" value="F:inositol 1,4,5 trisphosphate binding"/>
    <property type="evidence" value="ECO:0000318"/>
    <property type="project" value="GO_Central"/>
</dbReference>
<keyword evidence="7" id="KW-0407">Ion channel</keyword>
<feature type="domain" description="Ion transport" evidence="10">
    <location>
        <begin position="713"/>
        <end position="924"/>
    </location>
</feature>
<evidence type="ECO:0000256" key="2">
    <source>
        <dbReference type="ARBA" id="ARBA00022448"/>
    </source>
</evidence>
<organism evidence="11 12">
    <name type="scientific">Chlamydomonas reinhardtii</name>
    <name type="common">Chlamydomonas smithii</name>
    <dbReference type="NCBI Taxonomy" id="3055"/>
    <lineage>
        <taxon>Eukaryota</taxon>
        <taxon>Viridiplantae</taxon>
        <taxon>Chlorophyta</taxon>
        <taxon>core chlorophytes</taxon>
        <taxon>Chlorophyceae</taxon>
        <taxon>CS clade</taxon>
        <taxon>Chlamydomonadales</taxon>
        <taxon>Chlamydomonadaceae</taxon>
        <taxon>Chlamydomonas</taxon>
    </lineage>
</organism>
<feature type="transmembrane region" description="Helical" evidence="9">
    <location>
        <begin position="834"/>
        <end position="853"/>
    </location>
</feature>
<dbReference type="GO" id="GO:0005886">
    <property type="term" value="C:plasma membrane"/>
    <property type="evidence" value="ECO:0000318"/>
    <property type="project" value="GO_Central"/>
</dbReference>
<dbReference type="InterPro" id="IPR005821">
    <property type="entry name" value="Ion_trans_dom"/>
</dbReference>
<dbReference type="GO" id="GO:0051480">
    <property type="term" value="P:regulation of cytosolic calcium ion concentration"/>
    <property type="evidence" value="ECO:0000318"/>
    <property type="project" value="GO_Central"/>
</dbReference>
<dbReference type="GO" id="GO:0034703">
    <property type="term" value="C:cation channel complex"/>
    <property type="evidence" value="ECO:0000318"/>
    <property type="project" value="GO_Central"/>
</dbReference>
<feature type="region of interest" description="Disordered" evidence="8">
    <location>
        <begin position="300"/>
        <end position="345"/>
    </location>
</feature>
<gene>
    <name evidence="11" type="ORF">CHLRE_03g175050v5</name>
</gene>
<keyword evidence="2" id="KW-0813">Transport</keyword>
<feature type="compositionally biased region" description="Basic and acidic residues" evidence="8">
    <location>
        <begin position="230"/>
        <end position="250"/>
    </location>
</feature>
<dbReference type="PANTHER" id="PTHR10117:SF54">
    <property type="entry name" value="TRANSIENT RECEPTOR POTENTIAL-GAMMA PROTEIN"/>
    <property type="match status" value="1"/>
</dbReference>
<dbReference type="ExpressionAtlas" id="A0A2K3DXC0">
    <property type="expression patterns" value="baseline"/>
</dbReference>
<feature type="transmembrane region" description="Helical" evidence="9">
    <location>
        <begin position="1189"/>
        <end position="1205"/>
    </location>
</feature>
<dbReference type="InParanoid" id="A0A2K3DXC0"/>
<evidence type="ECO:0000259" key="10">
    <source>
        <dbReference type="Pfam" id="PF00520"/>
    </source>
</evidence>
<dbReference type="GeneID" id="5728872"/>
<evidence type="ECO:0000256" key="4">
    <source>
        <dbReference type="ARBA" id="ARBA00022989"/>
    </source>
</evidence>
<dbReference type="Proteomes" id="UP000006906">
    <property type="component" value="Chromosome 3"/>
</dbReference>
<keyword evidence="5" id="KW-0406">Ion transport</keyword>
<dbReference type="KEGG" id="cre:CHLRE_03g175050v5"/>
<feature type="transmembrane region" description="Helical" evidence="9">
    <location>
        <begin position="800"/>
        <end position="822"/>
    </location>
</feature>
<dbReference type="RefSeq" id="XP_042926073.1">
    <property type="nucleotide sequence ID" value="XM_043060944.1"/>
</dbReference>
<evidence type="ECO:0000256" key="1">
    <source>
        <dbReference type="ARBA" id="ARBA00004141"/>
    </source>
</evidence>
<keyword evidence="12" id="KW-1185">Reference proteome</keyword>
<name>A0A2K3DXC0_CHLRE</name>
<feature type="region of interest" description="Disordered" evidence="8">
    <location>
        <begin position="225"/>
        <end position="250"/>
    </location>
</feature>
<feature type="compositionally biased region" description="Acidic residues" evidence="8">
    <location>
        <begin position="524"/>
        <end position="534"/>
    </location>
</feature>
<keyword evidence="6 9" id="KW-0472">Membrane</keyword>
<keyword evidence="3 9" id="KW-0812">Transmembrane</keyword>
<sequence>MPTWPRQHGFQEQKEEDSEGIGEEHLAATAASDRCISKLVVCADASSSAKGLNVEAKRVVTINDGDLSVLTLWDIHTHKVKTGEGQKLPSELRSGPSYAFTAYGGHWDATRPDYLQVAFTQTCKVYLLFVNKARVPAWVKTKGFRLVRECQPMEVEWDLELAFKIVAVMTQRLEECKTATMLLYESDKEYEPGVVHGFGGMGGKQLLDYTYVLLWRPLSEKELSGSAENAAEKHRRDTESGDGDASNRQRREEVCRSIVAHVVTGNLDMVKQSCRAYRDLLAEARSADGASPAAAAAIGSQQQLAGKDTAPVRAPAAVRSQEPSESGADPRHRVPAHGHGGGQRLLSSADGTAAIAVALPGARSSRFPGAMARPAESRRVSVTCVAPAPLQPPLRTAFVTRSGELLTSRAIKVDNCDPELVLYLVSQGAEINSNVLGYILDNVKELPCCGYTSIGHLMLSYIWHQRNPIACAMVMAEHLLNNSSHHTTKTKEFRELGQKLRRLAACLVEKLERLVGSSASSKVDEDEEEVDAQEQEGAGGGGGEAAQALVGGAGRSLSGGSAGSRAEPAGMGTSLEDVLAPRGVALSINDAQPMQVAYDTQDDEFMSTGVVQEYCKAHWQGAAYQANALVEVHGESAVHIRDNRMVFKLFCNAGFVGSLGEPFMLIFSRMAHIMILSCRPYFESPRGRWAFRLMCEAILLYVFHAVQLMRSEDGITWQHLLLTLYVLSMVVDEAQEVAHKYQRRLAVYFTDGFNVIEAITILLLLGSGGCKAGMLIIGTSDPAWAQLRTAKDFLFNTTAMFLWLRALQVLLPLVGGLGALLMVTSKMVWEVLKFAVLGMMVMMGVAFTMYGMYKERGVPAMDSFANVLLLLFRTFLGETMFDTMLTEKSTLYNLYGNIVVLVYTLAATVILANLLIAIISYHFKPEKVVPQSKFQDAEILKQYEYRVTHQLLGAPFSLPLLVAKALLPSGTRCMLGPEAATFMFSLGIMNLDGNPLQDESAESTFFATGSAELPYLVFLLTFFPMLIAATWALGLLMAPYCVFYFAVKGCNIWLPAGLRSLTTPWMLASMAGGGAKGSAKGGGGALAAMADSRSSTKVVPAGDQQADLQLLDALDEDEAADEWARAFDSPQQEGKLAQGAFQVLQLGLLVPQCVLFIVTRLIMAAVGALIYGGILIGFCTVVWLGTYQYLARIFFSCFWVLLGWMQGWFGGFHAFGVVDDSGGVGSRAGSSTAARQGQEQGSTVDAAAGAAAGRTSTHVLDRRWVRANQAALKDRGQVLTKDEIKAAMLEAGFAEEFVASVTLG</sequence>
<keyword evidence="4 9" id="KW-1133">Transmembrane helix</keyword>
<dbReference type="GO" id="GO:0015279">
    <property type="term" value="F:store-operated calcium channel activity"/>
    <property type="evidence" value="ECO:0000318"/>
    <property type="project" value="GO_Central"/>
</dbReference>
<dbReference type="InterPro" id="IPR002153">
    <property type="entry name" value="TRPC_channel"/>
</dbReference>
<evidence type="ECO:0000256" key="9">
    <source>
        <dbReference type="SAM" id="Phobius"/>
    </source>
</evidence>
<dbReference type="Gene3D" id="1.10.287.70">
    <property type="match status" value="1"/>
</dbReference>
<dbReference type="EMBL" id="CM008964">
    <property type="protein sequence ID" value="PNW85180.1"/>
    <property type="molecule type" value="Genomic_DNA"/>
</dbReference>
<dbReference type="GO" id="GO:0070588">
    <property type="term" value="P:calcium ion transmembrane transport"/>
    <property type="evidence" value="ECO:0000318"/>
    <property type="project" value="GO_Central"/>
</dbReference>
<reference evidence="11 12" key="1">
    <citation type="journal article" date="2007" name="Science">
        <title>The Chlamydomonas genome reveals the evolution of key animal and plant functions.</title>
        <authorList>
            <person name="Merchant S.S."/>
            <person name="Prochnik S.E."/>
            <person name="Vallon O."/>
            <person name="Harris E.H."/>
            <person name="Karpowicz S.J."/>
            <person name="Witman G.B."/>
            <person name="Terry A."/>
            <person name="Salamov A."/>
            <person name="Fritz-Laylin L.K."/>
            <person name="Marechal-Drouard L."/>
            <person name="Marshall W.F."/>
            <person name="Qu L.H."/>
            <person name="Nelson D.R."/>
            <person name="Sanderfoot A.A."/>
            <person name="Spalding M.H."/>
            <person name="Kapitonov V.V."/>
            <person name="Ren Q."/>
            <person name="Ferris P."/>
            <person name="Lindquist E."/>
            <person name="Shapiro H."/>
            <person name="Lucas S.M."/>
            <person name="Grimwood J."/>
            <person name="Schmutz J."/>
            <person name="Cardol P."/>
            <person name="Cerutti H."/>
            <person name="Chanfreau G."/>
            <person name="Chen C.L."/>
            <person name="Cognat V."/>
            <person name="Croft M.T."/>
            <person name="Dent R."/>
            <person name="Dutcher S."/>
            <person name="Fernandez E."/>
            <person name="Fukuzawa H."/>
            <person name="Gonzalez-Ballester D."/>
            <person name="Gonzalez-Halphen D."/>
            <person name="Hallmann A."/>
            <person name="Hanikenne M."/>
            <person name="Hippler M."/>
            <person name="Inwood W."/>
            <person name="Jabbari K."/>
            <person name="Kalanon M."/>
            <person name="Kuras R."/>
            <person name="Lefebvre P.A."/>
            <person name="Lemaire S.D."/>
            <person name="Lobanov A.V."/>
            <person name="Lohr M."/>
            <person name="Manuell A."/>
            <person name="Meier I."/>
            <person name="Mets L."/>
            <person name="Mittag M."/>
            <person name="Mittelmeier T."/>
            <person name="Moroney J.V."/>
            <person name="Moseley J."/>
            <person name="Napoli C."/>
            <person name="Nedelcu A.M."/>
            <person name="Niyogi K."/>
            <person name="Novoselov S.V."/>
            <person name="Paulsen I.T."/>
            <person name="Pazour G."/>
            <person name="Purton S."/>
            <person name="Ral J.P."/>
            <person name="Riano-Pachon D.M."/>
            <person name="Riekhof W."/>
            <person name="Rymarquis L."/>
            <person name="Schroda M."/>
            <person name="Stern D."/>
            <person name="Umen J."/>
            <person name="Willows R."/>
            <person name="Wilson N."/>
            <person name="Zimmer S.L."/>
            <person name="Allmer J."/>
            <person name="Balk J."/>
            <person name="Bisova K."/>
            <person name="Chen C.J."/>
            <person name="Elias M."/>
            <person name="Gendler K."/>
            <person name="Hauser C."/>
            <person name="Lamb M.R."/>
            <person name="Ledford H."/>
            <person name="Long J.C."/>
            <person name="Minagawa J."/>
            <person name="Page M.D."/>
            <person name="Pan J."/>
            <person name="Pootakham W."/>
            <person name="Roje S."/>
            <person name="Rose A."/>
            <person name="Stahlberg E."/>
            <person name="Terauchi A.M."/>
            <person name="Yang P."/>
            <person name="Ball S."/>
            <person name="Bowler C."/>
            <person name="Dieckmann C.L."/>
            <person name="Gladyshev V.N."/>
            <person name="Green P."/>
            <person name="Jorgensen R."/>
            <person name="Mayfield S."/>
            <person name="Mueller-Roeber B."/>
            <person name="Rajamani S."/>
            <person name="Sayre R.T."/>
            <person name="Brokstein P."/>
            <person name="Dubchak I."/>
            <person name="Goodstein D."/>
            <person name="Hornick L."/>
            <person name="Huang Y.W."/>
            <person name="Jhaveri J."/>
            <person name="Luo Y."/>
            <person name="Martinez D."/>
            <person name="Ngau W.C."/>
            <person name="Otillar B."/>
            <person name="Poliakov A."/>
            <person name="Porter A."/>
            <person name="Szajkowski L."/>
            <person name="Werner G."/>
            <person name="Zhou K."/>
            <person name="Grigoriev I.V."/>
            <person name="Rokhsar D.S."/>
            <person name="Grossman A.R."/>
        </authorList>
    </citation>
    <scope>NUCLEOTIDE SEQUENCE [LARGE SCALE GENOMIC DNA]</scope>
    <source>
        <strain evidence="12">CC-503</strain>
    </source>
</reference>
<evidence type="ECO:0000256" key="7">
    <source>
        <dbReference type="ARBA" id="ARBA00023303"/>
    </source>
</evidence>
<proteinExistence type="predicted"/>
<dbReference type="PANTHER" id="PTHR10117">
    <property type="entry name" value="TRANSIENT RECEPTOR POTENTIAL CHANNEL"/>
    <property type="match status" value="1"/>
</dbReference>
<evidence type="ECO:0000256" key="6">
    <source>
        <dbReference type="ARBA" id="ARBA00023136"/>
    </source>
</evidence>
<comment type="subcellular location">
    <subcellularLocation>
        <location evidence="1">Membrane</location>
        <topology evidence="1">Multi-pass membrane protein</topology>
    </subcellularLocation>
</comment>